<dbReference type="EMBL" id="CAKLBY020000097">
    <property type="protein sequence ID" value="CAK7926324.1"/>
    <property type="molecule type" value="Genomic_DNA"/>
</dbReference>
<evidence type="ECO:0000313" key="3">
    <source>
        <dbReference type="Proteomes" id="UP001162060"/>
    </source>
</evidence>
<evidence type="ECO:0000256" key="1">
    <source>
        <dbReference type="SAM" id="MobiDB-lite"/>
    </source>
</evidence>
<proteinExistence type="predicted"/>
<dbReference type="Proteomes" id="UP001162060">
    <property type="component" value="Unassembled WGS sequence"/>
</dbReference>
<feature type="region of interest" description="Disordered" evidence="1">
    <location>
        <begin position="32"/>
        <end position="72"/>
    </location>
</feature>
<name>A0AAV1TZ85_9STRA</name>
<accession>A0AAV1TZ85</accession>
<protein>
    <submittedName>
        <fullName evidence="2">Uncharacterized protein</fullName>
    </submittedName>
</protein>
<organism evidence="2 3">
    <name type="scientific">Peronospora matthiolae</name>
    <dbReference type="NCBI Taxonomy" id="2874970"/>
    <lineage>
        <taxon>Eukaryota</taxon>
        <taxon>Sar</taxon>
        <taxon>Stramenopiles</taxon>
        <taxon>Oomycota</taxon>
        <taxon>Peronosporomycetes</taxon>
        <taxon>Peronosporales</taxon>
        <taxon>Peronosporaceae</taxon>
        <taxon>Peronospora</taxon>
    </lineage>
</organism>
<gene>
    <name evidence="2" type="ORF">PM001_LOCUS11474</name>
</gene>
<reference evidence="2" key="1">
    <citation type="submission" date="2024-01" db="EMBL/GenBank/DDBJ databases">
        <authorList>
            <person name="Webb A."/>
        </authorList>
    </citation>
    <scope>NUCLEOTIDE SEQUENCE</scope>
    <source>
        <strain evidence="2">Pm1</strain>
    </source>
</reference>
<sequence length="138" mass="15564">MNDTTLVYEQSEMHPHEFEEKLTTESIKDMIPDRMQNKSPDSPDGITVGDGEVNQPPDHLGDREAAVTGEGEQECKSYQHAGETLFAEDVGQHMAVLLDVDMTLCEVKIEDIQVIEPGVPLTKKQEELRQLIWKKDIC</sequence>
<dbReference type="AlphaFoldDB" id="A0AAV1TZ85"/>
<evidence type="ECO:0000313" key="2">
    <source>
        <dbReference type="EMBL" id="CAK7926324.1"/>
    </source>
</evidence>
<comment type="caution">
    <text evidence="2">The sequence shown here is derived from an EMBL/GenBank/DDBJ whole genome shotgun (WGS) entry which is preliminary data.</text>
</comment>